<accession>A2RM35</accession>
<reference evidence="1 2" key="1">
    <citation type="journal article" date="2007" name="J. Bacteriol.">
        <title>The complete genome sequence of the lactic acid bacterial paradigm Lactococcus lactis subsp. cremoris MG1363.</title>
        <authorList>
            <person name="Wegmann U."/>
            <person name="O'Connell-Motherway M."/>
            <person name="Zomer A."/>
            <person name="Buist G."/>
            <person name="Shearman C."/>
            <person name="Canchaya C."/>
            <person name="Ventura M."/>
            <person name="Goesmann A."/>
            <person name="Gasson M.J."/>
            <person name="Kuipers O.P."/>
            <person name="van Sinderen D."/>
            <person name="Kok J."/>
        </authorList>
    </citation>
    <scope>NUCLEOTIDE SEQUENCE [LARGE SCALE GENOMIC DNA]</scope>
    <source>
        <strain evidence="1 2">MG1363</strain>
    </source>
</reference>
<organism evidence="1 2">
    <name type="scientific">Lactococcus lactis subsp. cremoris (strain MG1363)</name>
    <dbReference type="NCBI Taxonomy" id="416870"/>
    <lineage>
        <taxon>Bacteria</taxon>
        <taxon>Bacillati</taxon>
        <taxon>Bacillota</taxon>
        <taxon>Bacilli</taxon>
        <taxon>Lactobacillales</taxon>
        <taxon>Streptococcaceae</taxon>
        <taxon>Lactococcus</taxon>
        <taxon>Lactococcus cremoris subsp. cremoris</taxon>
    </lineage>
</organism>
<evidence type="ECO:0000313" key="1">
    <source>
        <dbReference type="EMBL" id="CAL98362.1"/>
    </source>
</evidence>
<dbReference type="EMBL" id="AM406671">
    <property type="protein sequence ID" value="CAL98362.1"/>
    <property type="molecule type" value="Genomic_DNA"/>
</dbReference>
<name>A2RM35_LACLM</name>
<proteinExistence type="predicted"/>
<evidence type="ECO:0000313" key="2">
    <source>
        <dbReference type="Proteomes" id="UP000000364"/>
    </source>
</evidence>
<gene>
    <name evidence="1" type="ordered locus">llmg_1790</name>
</gene>
<dbReference type="HOGENOM" id="CLU_2954789_0_0_9"/>
<protein>
    <submittedName>
        <fullName evidence="1">Uncharacterized protein</fullName>
    </submittedName>
</protein>
<dbReference type="AlphaFoldDB" id="A2RM35"/>
<dbReference type="KEGG" id="llm:llmg_1790"/>
<dbReference type="Proteomes" id="UP000000364">
    <property type="component" value="Chromosome"/>
</dbReference>
<sequence>MVLSYFPPNEQILFAFISQCLLYHKIYLEQFVSNFKTKKLLTEVTESISIENKFNFFCQ</sequence>